<organism evidence="5 6">
    <name type="scientific">Gordonia polyisoprenivorans</name>
    <dbReference type="NCBI Taxonomy" id="84595"/>
    <lineage>
        <taxon>Bacteria</taxon>
        <taxon>Bacillati</taxon>
        <taxon>Actinomycetota</taxon>
        <taxon>Actinomycetes</taxon>
        <taxon>Mycobacteriales</taxon>
        <taxon>Gordoniaceae</taxon>
        <taxon>Gordonia</taxon>
    </lineage>
</organism>
<dbReference type="Pfam" id="PF14226">
    <property type="entry name" value="DIOX_N"/>
    <property type="match status" value="1"/>
</dbReference>
<dbReference type="GO" id="GO:0046872">
    <property type="term" value="F:metal ion binding"/>
    <property type="evidence" value="ECO:0007669"/>
    <property type="project" value="UniProtKB-KW"/>
</dbReference>
<gene>
    <name evidence="5" type="ORF">HGA05_16430</name>
</gene>
<dbReference type="EMBL" id="JAAXPC010000009">
    <property type="protein sequence ID" value="NKY03157.1"/>
    <property type="molecule type" value="Genomic_DNA"/>
</dbReference>
<evidence type="ECO:0000313" key="5">
    <source>
        <dbReference type="EMBL" id="NKY03157.1"/>
    </source>
</evidence>
<evidence type="ECO:0000259" key="4">
    <source>
        <dbReference type="PROSITE" id="PS51471"/>
    </source>
</evidence>
<sequence>MVAMTATVDESVDSFRVPIIDISAYTDGGSAADRAVVAAQIDDAASSVGFMQIVGHQIPSAVIEEFTAVMDDFFALPLDEKKAYRTPPQINRGYAPPKSESLSLSLGVESAGRMNDFFEAFNVGVEAKQYPGLELPADHYADNTWPAVSHFQAAVSTYFVEARRVAHVLTRIFADALDLPPDFFDGYTDHSLDVLRMNNYALPPGEIELDGELTGMGEHTDYGIVTVLWADQVRGLQVLDHHGVWHDVAPTDGALLINLGDLMARWTNERWMSTLHRVKPPIVDGTIERRRSAAYFHDGNIDATISTLPSCVGAGSRYSPITVGEHIGAKLAGSRAGQANPYAKREAARVQRAMQRGLGQQ</sequence>
<comment type="pathway">
    <text evidence="1">Antibiotic biosynthesis.</text>
</comment>
<dbReference type="Gene3D" id="2.60.120.330">
    <property type="entry name" value="B-lactam Antibiotic, Isopenicillin N Synthase, Chain"/>
    <property type="match status" value="1"/>
</dbReference>
<dbReference type="InterPro" id="IPR050231">
    <property type="entry name" value="Iron_ascorbate_oxido_reductase"/>
</dbReference>
<evidence type="ECO:0000256" key="1">
    <source>
        <dbReference type="ARBA" id="ARBA00004792"/>
    </source>
</evidence>
<dbReference type="PANTHER" id="PTHR47990">
    <property type="entry name" value="2-OXOGLUTARATE (2OG) AND FE(II)-DEPENDENT OXYGENASE SUPERFAMILY PROTEIN-RELATED"/>
    <property type="match status" value="1"/>
</dbReference>
<dbReference type="InterPro" id="IPR005123">
    <property type="entry name" value="Oxoglu/Fe-dep_dioxygenase_dom"/>
</dbReference>
<dbReference type="Proteomes" id="UP000563898">
    <property type="component" value="Unassembled WGS sequence"/>
</dbReference>
<dbReference type="PRINTS" id="PR00682">
    <property type="entry name" value="IPNSYNTHASE"/>
</dbReference>
<dbReference type="Pfam" id="PF03171">
    <property type="entry name" value="2OG-FeII_Oxy"/>
    <property type="match status" value="1"/>
</dbReference>
<keyword evidence="2" id="KW-0045">Antibiotic biosynthesis</keyword>
<comment type="caution">
    <text evidence="5">The sequence shown here is derived from an EMBL/GenBank/DDBJ whole genome shotgun (WGS) entry which is preliminary data.</text>
</comment>
<comment type="similarity">
    <text evidence="3">Belongs to the iron/ascorbate-dependent oxidoreductase family.</text>
</comment>
<keyword evidence="3" id="KW-0560">Oxidoreductase</keyword>
<dbReference type="GO" id="GO:0016491">
    <property type="term" value="F:oxidoreductase activity"/>
    <property type="evidence" value="ECO:0007669"/>
    <property type="project" value="UniProtKB-KW"/>
</dbReference>
<protein>
    <submittedName>
        <fullName evidence="5">Isopenicillin N synthase family oxygenase</fullName>
    </submittedName>
</protein>
<dbReference type="SUPFAM" id="SSF51197">
    <property type="entry name" value="Clavaminate synthase-like"/>
    <property type="match status" value="1"/>
</dbReference>
<name>A0A846WPI9_9ACTN</name>
<evidence type="ECO:0000313" key="6">
    <source>
        <dbReference type="Proteomes" id="UP000563898"/>
    </source>
</evidence>
<dbReference type="GO" id="GO:0017000">
    <property type="term" value="P:antibiotic biosynthetic process"/>
    <property type="evidence" value="ECO:0007669"/>
    <property type="project" value="UniProtKB-KW"/>
</dbReference>
<reference evidence="5 6" key="1">
    <citation type="submission" date="2020-04" db="EMBL/GenBank/DDBJ databases">
        <title>MicrobeNet Type strains.</title>
        <authorList>
            <person name="Nicholson A.C."/>
        </authorList>
    </citation>
    <scope>NUCLEOTIDE SEQUENCE [LARGE SCALE GENOMIC DNA]</scope>
    <source>
        <strain evidence="5 6">ATCC BAA-14</strain>
    </source>
</reference>
<dbReference type="RefSeq" id="WP_006368229.1">
    <property type="nucleotide sequence ID" value="NZ_CP073075.1"/>
</dbReference>
<keyword evidence="3" id="KW-0408">Iron</keyword>
<dbReference type="InterPro" id="IPR026992">
    <property type="entry name" value="DIOX_N"/>
</dbReference>
<keyword evidence="3" id="KW-0479">Metal-binding</keyword>
<accession>A0A846WPI9</accession>
<dbReference type="InterPro" id="IPR027443">
    <property type="entry name" value="IPNS-like_sf"/>
</dbReference>
<dbReference type="PROSITE" id="PS51471">
    <property type="entry name" value="FE2OG_OXY"/>
    <property type="match status" value="1"/>
</dbReference>
<evidence type="ECO:0000256" key="2">
    <source>
        <dbReference type="ARBA" id="ARBA00023194"/>
    </source>
</evidence>
<feature type="domain" description="Fe2OG dioxygenase" evidence="4">
    <location>
        <begin position="191"/>
        <end position="299"/>
    </location>
</feature>
<proteinExistence type="inferred from homology"/>
<dbReference type="AlphaFoldDB" id="A0A846WPI9"/>
<evidence type="ECO:0000256" key="3">
    <source>
        <dbReference type="RuleBase" id="RU003682"/>
    </source>
</evidence>
<dbReference type="InterPro" id="IPR044861">
    <property type="entry name" value="IPNS-like_FE2OG_OXY"/>
</dbReference>